<dbReference type="AlphaFoldDB" id="A0A0J8IKP0"/>
<feature type="signal peptide" evidence="7">
    <location>
        <begin position="1"/>
        <end position="24"/>
    </location>
</feature>
<evidence type="ECO:0008006" key="12">
    <source>
        <dbReference type="Google" id="ProtNLM"/>
    </source>
</evidence>
<name>A0A0J8IKP0_9PSED</name>
<dbReference type="GO" id="GO:0004222">
    <property type="term" value="F:metalloendopeptidase activity"/>
    <property type="evidence" value="ECO:0007669"/>
    <property type="project" value="InterPro"/>
</dbReference>
<keyword evidence="5" id="KW-0482">Metalloprotease</keyword>
<dbReference type="Gene3D" id="3.10.450.490">
    <property type="match status" value="1"/>
</dbReference>
<evidence type="ECO:0000256" key="7">
    <source>
        <dbReference type="SAM" id="SignalP"/>
    </source>
</evidence>
<dbReference type="EMBL" id="LFMW01000039">
    <property type="protein sequence ID" value="KMT52236.1"/>
    <property type="molecule type" value="Genomic_DNA"/>
</dbReference>
<feature type="chain" id="PRO_5005300171" description="Peptidase M36" evidence="7">
    <location>
        <begin position="25"/>
        <end position="654"/>
    </location>
</feature>
<dbReference type="Pfam" id="PF07504">
    <property type="entry name" value="FTP"/>
    <property type="match status" value="1"/>
</dbReference>
<keyword evidence="4" id="KW-0862">Zinc</keyword>
<dbReference type="OrthoDB" id="5378341at2"/>
<dbReference type="InterPro" id="IPR011096">
    <property type="entry name" value="FTP_domain"/>
</dbReference>
<dbReference type="InterPro" id="IPR013856">
    <property type="entry name" value="Peptidase_M4_domain"/>
</dbReference>
<keyword evidence="3" id="KW-0378">Hydrolase</keyword>
<keyword evidence="7" id="KW-0732">Signal</keyword>
<dbReference type="SUPFAM" id="SSF55486">
    <property type="entry name" value="Metalloproteases ('zincins'), catalytic domain"/>
    <property type="match status" value="1"/>
</dbReference>
<dbReference type="Gene3D" id="3.10.170.10">
    <property type="match status" value="1"/>
</dbReference>
<evidence type="ECO:0000256" key="6">
    <source>
        <dbReference type="ARBA" id="ARBA00023145"/>
    </source>
</evidence>
<reference evidence="10 11" key="1">
    <citation type="submission" date="2015-06" db="EMBL/GenBank/DDBJ databases">
        <title>Draft genome sequence of an Antarctic Pseudomonas sp. strain KG01 with full potential for biotechnological applications.</title>
        <authorList>
            <person name="Pavlov M.S."/>
            <person name="Lira F."/>
            <person name="Martinez J.L."/>
            <person name="Marshall S.H."/>
        </authorList>
    </citation>
    <scope>NUCLEOTIDE SEQUENCE [LARGE SCALE GENOMIC DNA]</scope>
    <source>
        <strain evidence="10 11">KG01</strain>
    </source>
</reference>
<feature type="domain" description="FTP" evidence="9">
    <location>
        <begin position="63"/>
        <end position="102"/>
    </location>
</feature>
<dbReference type="PATRIC" id="fig|1674920.3.peg.5717"/>
<dbReference type="Proteomes" id="UP000037551">
    <property type="component" value="Unassembled WGS sequence"/>
</dbReference>
<evidence type="ECO:0000259" key="8">
    <source>
        <dbReference type="Pfam" id="PF01447"/>
    </source>
</evidence>
<keyword evidence="1" id="KW-0645">Protease</keyword>
<keyword evidence="2" id="KW-0479">Metal-binding</keyword>
<dbReference type="GO" id="GO:0046872">
    <property type="term" value="F:metal ion binding"/>
    <property type="evidence" value="ECO:0007669"/>
    <property type="project" value="UniProtKB-KW"/>
</dbReference>
<protein>
    <recommendedName>
        <fullName evidence="12">Peptidase M36</fullName>
    </recommendedName>
</protein>
<dbReference type="PANTHER" id="PTHR33794">
    <property type="entry name" value="BACILLOLYSIN"/>
    <property type="match status" value="1"/>
</dbReference>
<accession>A0A0J8IKP0</accession>
<dbReference type="InterPro" id="IPR050728">
    <property type="entry name" value="Zinc_Metalloprotease_M4"/>
</dbReference>
<evidence type="ECO:0000256" key="4">
    <source>
        <dbReference type="ARBA" id="ARBA00022833"/>
    </source>
</evidence>
<evidence type="ECO:0000256" key="3">
    <source>
        <dbReference type="ARBA" id="ARBA00022801"/>
    </source>
</evidence>
<organism evidence="10 11">
    <name type="scientific">Pseudomonas fildesensis</name>
    <dbReference type="NCBI Taxonomy" id="1674920"/>
    <lineage>
        <taxon>Bacteria</taxon>
        <taxon>Pseudomonadati</taxon>
        <taxon>Pseudomonadota</taxon>
        <taxon>Gammaproteobacteria</taxon>
        <taxon>Pseudomonadales</taxon>
        <taxon>Pseudomonadaceae</taxon>
        <taxon>Pseudomonas</taxon>
    </lineage>
</organism>
<dbReference type="STRING" id="1674920.ACR52_27925"/>
<keyword evidence="6" id="KW-0865">Zymogen</keyword>
<evidence type="ECO:0000256" key="2">
    <source>
        <dbReference type="ARBA" id="ARBA00022723"/>
    </source>
</evidence>
<proteinExistence type="predicted"/>
<keyword evidence="11" id="KW-1185">Reference proteome</keyword>
<evidence type="ECO:0000256" key="5">
    <source>
        <dbReference type="ARBA" id="ARBA00023049"/>
    </source>
</evidence>
<feature type="domain" description="Peptidase M4" evidence="8">
    <location>
        <begin position="325"/>
        <end position="403"/>
    </location>
</feature>
<sequence length="654" mass="71586">MSTRSVICIGLFFWGAMATSVAMAATLTSVDKHFDPPIAFEALPKLLGMSRHDDLKKLLAVPTEHGTQQVRLQQMYSDQQVFGAGLVVERDNQGQIINAVGTLALGLDAELPERASLPSAQDAWVALPQDESDPRAQAYKAKVAAASAGRFLADKFPPLVLSGARQLVPATLGIVAQPRHSKWAYRMMIEYPAQQRVLRVVVNAVDGSVLRVADDSPVGNAGAEWVKVIDPVKPVTAIAEEFTVPTLIKGTGGNLKIGHYTYGLGATGEETTGEERPALDGLSNTAGTVCTLSNPRVSSRIHNESSDEGTPWVFPCPVSNEPIVNGAFSPINDAHYLVETALEMYREYVNVPAFSRQLIVVSRSLNGARWNPPSTLAMDNGDEKDFYSSAVPDVVGHELGHGLFLDNNLDATHIFDGIYDSFPDVIGASLRWYVTKQQHFLIASDTYKDPDGFMRDMCTANVPPSPLNGLISQAFCKLAKEWGTGPAFAMVARANLLYWNDPFDHGGTTVCGLERAAKDIGQPSERVTQVFDEVGRRCIEGIKLVNGEAYSGPPIYNDSPRKYFFDVPQGTRMLHVSTPIPPNPGWRGDLLIRQGQFPTDTEYDCRDSAPLPTCQFANPKPGRYYVERRSYEGGVWNYIPSHMLATWDEEAPKK</sequence>
<gene>
    <name evidence="10" type="ORF">ACR52_27925</name>
</gene>
<comment type="caution">
    <text evidence="10">The sequence shown here is derived from an EMBL/GenBank/DDBJ whole genome shotgun (WGS) entry which is preliminary data.</text>
</comment>
<dbReference type="Gene3D" id="2.60.120.380">
    <property type="match status" value="1"/>
</dbReference>
<evidence type="ECO:0000313" key="11">
    <source>
        <dbReference type="Proteomes" id="UP000037551"/>
    </source>
</evidence>
<evidence type="ECO:0000259" key="9">
    <source>
        <dbReference type="Pfam" id="PF07504"/>
    </source>
</evidence>
<dbReference type="GO" id="GO:0006508">
    <property type="term" value="P:proteolysis"/>
    <property type="evidence" value="ECO:0007669"/>
    <property type="project" value="UniProtKB-KW"/>
</dbReference>
<evidence type="ECO:0000256" key="1">
    <source>
        <dbReference type="ARBA" id="ARBA00022670"/>
    </source>
</evidence>
<dbReference type="Pfam" id="PF01447">
    <property type="entry name" value="Peptidase_M4"/>
    <property type="match status" value="1"/>
</dbReference>
<dbReference type="RefSeq" id="WP_048731493.1">
    <property type="nucleotide sequence ID" value="NZ_LFMW01000039.1"/>
</dbReference>
<evidence type="ECO:0000313" key="10">
    <source>
        <dbReference type="EMBL" id="KMT52236.1"/>
    </source>
</evidence>
<dbReference type="PANTHER" id="PTHR33794:SF1">
    <property type="entry name" value="BACILLOLYSIN"/>
    <property type="match status" value="1"/>
</dbReference>